<accession>A0ABD6E9V5</accession>
<gene>
    <name evidence="2" type="ORF">AB6A40_003110</name>
</gene>
<keyword evidence="3" id="KW-1185">Reference proteome</keyword>
<dbReference type="Gene3D" id="3.40.30.10">
    <property type="entry name" value="Glutaredoxin"/>
    <property type="match status" value="1"/>
</dbReference>
<reference evidence="2 3" key="1">
    <citation type="submission" date="2024-08" db="EMBL/GenBank/DDBJ databases">
        <title>Gnathostoma spinigerum genome.</title>
        <authorList>
            <person name="Gonzalez-Bertolin B."/>
            <person name="Monzon S."/>
            <person name="Zaballos A."/>
            <person name="Jimenez P."/>
            <person name="Dekumyoy P."/>
            <person name="Varona S."/>
            <person name="Cuesta I."/>
            <person name="Sumanam S."/>
            <person name="Adisakwattana P."/>
            <person name="Gasser R.B."/>
            <person name="Hernandez-Gonzalez A."/>
            <person name="Young N.D."/>
            <person name="Perteguer M.J."/>
        </authorList>
    </citation>
    <scope>NUCLEOTIDE SEQUENCE [LARGE SCALE GENOMIC DNA]</scope>
    <source>
        <strain evidence="2">AL3</strain>
        <tissue evidence="2">Liver</tissue>
    </source>
</reference>
<dbReference type="SUPFAM" id="SSF52833">
    <property type="entry name" value="Thioredoxin-like"/>
    <property type="match status" value="1"/>
</dbReference>
<sequence length="139" mass="16328">MCSSQEWSNAYSLNDTILDSREKSEIIRQTDSEIQKNKIMLFSKTYCPFSRGIKEILFKRLKLRNVEVHELDRDRKKTMNVIQDYLQQKTGIRTVPQLFINGQFVGGFLETSEKNADGRLKDILIKAHILFSNQTERRI</sequence>
<dbReference type="PANTHER" id="PTHR45694:SF18">
    <property type="entry name" value="GLUTAREDOXIN-1-RELATED"/>
    <property type="match status" value="1"/>
</dbReference>
<dbReference type="AlphaFoldDB" id="A0ABD6E9V5"/>
<dbReference type="Pfam" id="PF00462">
    <property type="entry name" value="Glutaredoxin"/>
    <property type="match status" value="1"/>
</dbReference>
<dbReference type="CDD" id="cd03419">
    <property type="entry name" value="GRX_GRXh_1_2_like"/>
    <property type="match status" value="1"/>
</dbReference>
<proteinExistence type="predicted"/>
<protein>
    <recommendedName>
        <fullName evidence="1">Glutaredoxin domain-containing protein</fullName>
    </recommendedName>
</protein>
<dbReference type="PANTHER" id="PTHR45694">
    <property type="entry name" value="GLUTAREDOXIN 2"/>
    <property type="match status" value="1"/>
</dbReference>
<evidence type="ECO:0000313" key="2">
    <source>
        <dbReference type="EMBL" id="MFH4976401.1"/>
    </source>
</evidence>
<dbReference type="PRINTS" id="PR00160">
    <property type="entry name" value="GLUTAREDOXIN"/>
</dbReference>
<feature type="domain" description="Glutaredoxin" evidence="1">
    <location>
        <begin position="39"/>
        <end position="105"/>
    </location>
</feature>
<dbReference type="Proteomes" id="UP001608902">
    <property type="component" value="Unassembled WGS sequence"/>
</dbReference>
<dbReference type="InterPro" id="IPR036249">
    <property type="entry name" value="Thioredoxin-like_sf"/>
</dbReference>
<dbReference type="InterPro" id="IPR014025">
    <property type="entry name" value="Glutaredoxin_subgr"/>
</dbReference>
<evidence type="ECO:0000259" key="1">
    <source>
        <dbReference type="Pfam" id="PF00462"/>
    </source>
</evidence>
<organism evidence="2 3">
    <name type="scientific">Gnathostoma spinigerum</name>
    <dbReference type="NCBI Taxonomy" id="75299"/>
    <lineage>
        <taxon>Eukaryota</taxon>
        <taxon>Metazoa</taxon>
        <taxon>Ecdysozoa</taxon>
        <taxon>Nematoda</taxon>
        <taxon>Chromadorea</taxon>
        <taxon>Rhabditida</taxon>
        <taxon>Spirurina</taxon>
        <taxon>Gnathostomatomorpha</taxon>
        <taxon>Gnathostomatoidea</taxon>
        <taxon>Gnathostomatidae</taxon>
        <taxon>Gnathostoma</taxon>
    </lineage>
</organism>
<dbReference type="EMBL" id="JBGFUD010001522">
    <property type="protein sequence ID" value="MFH4976401.1"/>
    <property type="molecule type" value="Genomic_DNA"/>
</dbReference>
<evidence type="ECO:0000313" key="3">
    <source>
        <dbReference type="Proteomes" id="UP001608902"/>
    </source>
</evidence>
<dbReference type="PROSITE" id="PS51354">
    <property type="entry name" value="GLUTAREDOXIN_2"/>
    <property type="match status" value="1"/>
</dbReference>
<comment type="caution">
    <text evidence="2">The sequence shown here is derived from an EMBL/GenBank/DDBJ whole genome shotgun (WGS) entry which is preliminary data.</text>
</comment>
<dbReference type="InterPro" id="IPR002109">
    <property type="entry name" value="Glutaredoxin"/>
</dbReference>
<name>A0ABD6E9V5_9BILA</name>